<dbReference type="PANTHER" id="PTHR31313:SF81">
    <property type="entry name" value="TY1 ENHANCER ACTIVATOR"/>
    <property type="match status" value="1"/>
</dbReference>
<protein>
    <submittedName>
        <fullName evidence="10">Proline iminopeptidase</fullName>
    </submittedName>
</protein>
<dbReference type="EMBL" id="JAADJG010000339">
    <property type="protein sequence ID" value="KAF4448448.1"/>
    <property type="molecule type" value="Genomic_DNA"/>
</dbReference>
<keyword evidence="7" id="KW-0804">Transcription</keyword>
<evidence type="ECO:0000259" key="9">
    <source>
        <dbReference type="SMART" id="SM00906"/>
    </source>
</evidence>
<comment type="similarity">
    <text evidence="1">Belongs to the peptidase S33 family.</text>
</comment>
<dbReference type="InterPro" id="IPR007219">
    <property type="entry name" value="XnlR_reg_dom"/>
</dbReference>
<dbReference type="GO" id="GO:0006351">
    <property type="term" value="P:DNA-templated transcription"/>
    <property type="evidence" value="ECO:0007669"/>
    <property type="project" value="InterPro"/>
</dbReference>
<dbReference type="GO" id="GO:0006508">
    <property type="term" value="P:proteolysis"/>
    <property type="evidence" value="ECO:0007669"/>
    <property type="project" value="InterPro"/>
</dbReference>
<dbReference type="Pfam" id="PF00561">
    <property type="entry name" value="Abhydrolase_1"/>
    <property type="match status" value="1"/>
</dbReference>
<accession>A0A8H4KF23</accession>
<evidence type="ECO:0000256" key="8">
    <source>
        <dbReference type="ARBA" id="ARBA00023242"/>
    </source>
</evidence>
<keyword evidence="6" id="KW-0238">DNA-binding</keyword>
<dbReference type="Gene3D" id="3.40.50.1820">
    <property type="entry name" value="alpha/beta hydrolase"/>
    <property type="match status" value="1"/>
</dbReference>
<dbReference type="AlphaFoldDB" id="A0A8H4KF23"/>
<keyword evidence="3" id="KW-0378">Hydrolase</keyword>
<keyword evidence="11" id="KW-1185">Reference proteome</keyword>
<name>A0A8H4KF23_9HYPO</name>
<evidence type="ECO:0000256" key="4">
    <source>
        <dbReference type="ARBA" id="ARBA00022833"/>
    </source>
</evidence>
<gene>
    <name evidence="10" type="ORF">F53441_8144</name>
</gene>
<dbReference type="Pfam" id="PF04082">
    <property type="entry name" value="Fungal_trans"/>
    <property type="match status" value="1"/>
</dbReference>
<evidence type="ECO:0000313" key="10">
    <source>
        <dbReference type="EMBL" id="KAF4448448.1"/>
    </source>
</evidence>
<dbReference type="GO" id="GO:0003677">
    <property type="term" value="F:DNA binding"/>
    <property type="evidence" value="ECO:0007669"/>
    <property type="project" value="UniProtKB-KW"/>
</dbReference>
<dbReference type="Proteomes" id="UP000605986">
    <property type="component" value="Unassembled WGS sequence"/>
</dbReference>
<sequence length="638" mass="71654">MMDLFTKGDVCSGQGKDTPCLVGQDMGATVAKNTVWWLRHRLFYGPTSIYQKGCVEEDSKSANRNNLVFSLPADSTSDIHLSGMFRLDESILKEGLMCFCRYLNASCPSIDEKAMWQGYYHQKYGGHFWSYPILYALCCLGSKMSENQGIVDAAPTIARQVHKMLKSSPKQHIVMIQATLAMALYELGAGNDTEGWLLSGSAFRMAQDMGLNQAPKFLVSDAASPISTHDVFMRRRVYWGCYATDKFISMYLGRPMHLREDESSVDCLDLHDGQLEEQPELPEHLASFPMATMSLRPMFAHTVRISQIIDCIITLNRHFIRPTPGFALKSQSQETCISSVEAIMALTRHYRAQHGLIRAPLYLVYSLAMAATAAILTTPSDAVANSVEKPEESLQQLNFLVRSLKECSKTYDVARRVVEGLERSRRRRRDTKVATRTNDSLVVEAVVEMSSKSVDGVDDLENLWWDDDDLFDLQSGSFGWEYSYGPDKTDCNRLVLYLHGGPGRSTSKKDARYFNPEVFRVILYDQRGAGKSTPSAELRENDSQVLAGDIEKLRAHLNIATTWYLIFGGSWGSTLALLYTQTFPSNISNLKAAARSWNTWDMTIGSLEPTPESFAKIDDDKWSLSHVRLEAHFFAHGA</sequence>
<reference evidence="10" key="1">
    <citation type="submission" date="2020-01" db="EMBL/GenBank/DDBJ databases">
        <title>Identification and distribution of gene clusters putatively required for synthesis of sphingolipid metabolism inhibitors in phylogenetically diverse species of the filamentous fungus Fusarium.</title>
        <authorList>
            <person name="Kim H.-S."/>
            <person name="Busman M."/>
            <person name="Brown D.W."/>
            <person name="Divon H."/>
            <person name="Uhlig S."/>
            <person name="Proctor R.H."/>
        </authorList>
    </citation>
    <scope>NUCLEOTIDE SEQUENCE</scope>
    <source>
        <strain evidence="10">NRRL 53441</strain>
    </source>
</reference>
<organism evidence="10 11">
    <name type="scientific">Fusarium austroafricanum</name>
    <dbReference type="NCBI Taxonomy" id="2364996"/>
    <lineage>
        <taxon>Eukaryota</taxon>
        <taxon>Fungi</taxon>
        <taxon>Dikarya</taxon>
        <taxon>Ascomycota</taxon>
        <taxon>Pezizomycotina</taxon>
        <taxon>Sordariomycetes</taxon>
        <taxon>Hypocreomycetidae</taxon>
        <taxon>Hypocreales</taxon>
        <taxon>Nectriaceae</taxon>
        <taxon>Fusarium</taxon>
        <taxon>Fusarium concolor species complex</taxon>
    </lineage>
</organism>
<keyword evidence="8" id="KW-0539">Nucleus</keyword>
<dbReference type="InterPro" id="IPR029058">
    <property type="entry name" value="AB_hydrolase_fold"/>
</dbReference>
<keyword evidence="2" id="KW-0479">Metal-binding</keyword>
<dbReference type="OrthoDB" id="190201at2759"/>
<keyword evidence="4" id="KW-0862">Zinc</keyword>
<dbReference type="InterPro" id="IPR000073">
    <property type="entry name" value="AB_hydrolase_1"/>
</dbReference>
<dbReference type="InterPro" id="IPR051615">
    <property type="entry name" value="Transcr_Regulatory_Elem"/>
</dbReference>
<evidence type="ECO:0000256" key="3">
    <source>
        <dbReference type="ARBA" id="ARBA00022801"/>
    </source>
</evidence>
<dbReference type="InterPro" id="IPR002410">
    <property type="entry name" value="Peptidase_S33"/>
</dbReference>
<keyword evidence="5" id="KW-0805">Transcription regulation</keyword>
<evidence type="ECO:0000256" key="2">
    <source>
        <dbReference type="ARBA" id="ARBA00022723"/>
    </source>
</evidence>
<dbReference type="PANTHER" id="PTHR31313">
    <property type="entry name" value="TY1 ENHANCER ACTIVATOR"/>
    <property type="match status" value="1"/>
</dbReference>
<dbReference type="GO" id="GO:0008233">
    <property type="term" value="F:peptidase activity"/>
    <property type="evidence" value="ECO:0007669"/>
    <property type="project" value="InterPro"/>
</dbReference>
<proteinExistence type="inferred from homology"/>
<evidence type="ECO:0000256" key="6">
    <source>
        <dbReference type="ARBA" id="ARBA00023125"/>
    </source>
</evidence>
<dbReference type="PRINTS" id="PR00793">
    <property type="entry name" value="PROAMNOPTASE"/>
</dbReference>
<dbReference type="SMART" id="SM00906">
    <property type="entry name" value="Fungal_trans"/>
    <property type="match status" value="1"/>
</dbReference>
<evidence type="ECO:0000256" key="5">
    <source>
        <dbReference type="ARBA" id="ARBA00023015"/>
    </source>
</evidence>
<comment type="caution">
    <text evidence="10">The sequence shown here is derived from an EMBL/GenBank/DDBJ whole genome shotgun (WGS) entry which is preliminary data.</text>
</comment>
<feature type="domain" description="Xylanolytic transcriptional activator regulatory" evidence="9">
    <location>
        <begin position="195"/>
        <end position="273"/>
    </location>
</feature>
<dbReference type="SUPFAM" id="SSF53474">
    <property type="entry name" value="alpha/beta-Hydrolases"/>
    <property type="match status" value="1"/>
</dbReference>
<dbReference type="GO" id="GO:0008270">
    <property type="term" value="F:zinc ion binding"/>
    <property type="evidence" value="ECO:0007669"/>
    <property type="project" value="InterPro"/>
</dbReference>
<evidence type="ECO:0000256" key="1">
    <source>
        <dbReference type="ARBA" id="ARBA00010088"/>
    </source>
</evidence>
<evidence type="ECO:0000313" key="11">
    <source>
        <dbReference type="Proteomes" id="UP000605986"/>
    </source>
</evidence>
<evidence type="ECO:0000256" key="7">
    <source>
        <dbReference type="ARBA" id="ARBA00023163"/>
    </source>
</evidence>
<dbReference type="CDD" id="cd12148">
    <property type="entry name" value="fungal_TF_MHR"/>
    <property type="match status" value="1"/>
</dbReference>